<protein>
    <submittedName>
        <fullName evidence="1">Uncharacterized protein</fullName>
    </submittedName>
</protein>
<comment type="caution">
    <text evidence="1">The sequence shown here is derived from an EMBL/GenBank/DDBJ whole genome shotgun (WGS) entry which is preliminary data.</text>
</comment>
<dbReference type="Proteomes" id="UP000250321">
    <property type="component" value="Unassembled WGS sequence"/>
</dbReference>
<evidence type="ECO:0000313" key="2">
    <source>
        <dbReference type="Proteomes" id="UP000250321"/>
    </source>
</evidence>
<accession>A0A314ZNR6</accession>
<proteinExistence type="predicted"/>
<keyword evidence="2" id="KW-1185">Reference proteome</keyword>
<sequence>MLTRWRIIKGCLVSPLFQRAQPDIQDNMLNQFHQMMDFQGTTMAKFTKQKTIGVKSDFLPLGLQGQKYPSREGHKSWFSFIFSANPRHPKPPFLSLLELPNQIKIVKLSPSSSHFDCIINRNSFFPFLTKSKYSLQTTTSLPPRRRRKILQVLQGFSLGAFAFLPDLFPVDE</sequence>
<reference evidence="1 2" key="1">
    <citation type="submission" date="2018-02" db="EMBL/GenBank/DDBJ databases">
        <title>Draft genome of wild Prunus yedoensis var. nudiflora.</title>
        <authorList>
            <person name="Baek S."/>
            <person name="Kim J.-H."/>
            <person name="Choi K."/>
            <person name="Kim G.-B."/>
            <person name="Cho A."/>
            <person name="Jang H."/>
            <person name="Shin C.-H."/>
            <person name="Yu H.-J."/>
            <person name="Mun J.-H."/>
        </authorList>
    </citation>
    <scope>NUCLEOTIDE SEQUENCE [LARGE SCALE GENOMIC DNA]</scope>
    <source>
        <strain evidence="2">cv. Jeju island</strain>
        <tissue evidence="1">Leaf</tissue>
    </source>
</reference>
<organism evidence="1 2">
    <name type="scientific">Prunus yedoensis var. nudiflora</name>
    <dbReference type="NCBI Taxonomy" id="2094558"/>
    <lineage>
        <taxon>Eukaryota</taxon>
        <taxon>Viridiplantae</taxon>
        <taxon>Streptophyta</taxon>
        <taxon>Embryophyta</taxon>
        <taxon>Tracheophyta</taxon>
        <taxon>Spermatophyta</taxon>
        <taxon>Magnoliopsida</taxon>
        <taxon>eudicotyledons</taxon>
        <taxon>Gunneridae</taxon>
        <taxon>Pentapetalae</taxon>
        <taxon>rosids</taxon>
        <taxon>fabids</taxon>
        <taxon>Rosales</taxon>
        <taxon>Rosaceae</taxon>
        <taxon>Amygdaloideae</taxon>
        <taxon>Amygdaleae</taxon>
        <taxon>Prunus</taxon>
    </lineage>
</organism>
<gene>
    <name evidence="1" type="ORF">Pyn_00575</name>
</gene>
<dbReference type="EMBL" id="PJQY01000083">
    <property type="protein sequence ID" value="PQQ19064.1"/>
    <property type="molecule type" value="Genomic_DNA"/>
</dbReference>
<dbReference type="AlphaFoldDB" id="A0A314ZNR6"/>
<evidence type="ECO:0000313" key="1">
    <source>
        <dbReference type="EMBL" id="PQQ19064.1"/>
    </source>
</evidence>
<name>A0A314ZNR6_PRUYE</name>